<dbReference type="Proteomes" id="UP000521868">
    <property type="component" value="Unassembled WGS sequence"/>
</dbReference>
<evidence type="ECO:0000313" key="1">
    <source>
        <dbReference type="EMBL" id="NKE66500.1"/>
    </source>
</evidence>
<comment type="caution">
    <text evidence="1">The sequence shown here is derived from an EMBL/GenBank/DDBJ whole genome shotgun (WGS) entry which is preliminary data.</text>
</comment>
<gene>
    <name evidence="1" type="ORF">RAMLITH_11765</name>
</gene>
<organism evidence="1 2">
    <name type="scientific">Ramlibacter lithotrophicus</name>
    <dbReference type="NCBI Taxonomy" id="2606681"/>
    <lineage>
        <taxon>Bacteria</taxon>
        <taxon>Pseudomonadati</taxon>
        <taxon>Pseudomonadota</taxon>
        <taxon>Betaproteobacteria</taxon>
        <taxon>Burkholderiales</taxon>
        <taxon>Comamonadaceae</taxon>
        <taxon>Ramlibacter</taxon>
    </lineage>
</organism>
<evidence type="ECO:0000313" key="2">
    <source>
        <dbReference type="Proteomes" id="UP000521868"/>
    </source>
</evidence>
<accession>A0A7X6DG18</accession>
<sequence>MKYSLRKTPSHLHLTYKYGEGSDGVTGRNFTLEVEGQVLTVGIDVTPNFHIRNKSAAAYLDAINLVHNHHKLRSVQCTDNLVRARLIRAWEQVEQPQLRLALDLGERGRYIYAVQPHSLFMGGIQFDVEELVEEQAGQGYAPELAYETQGKHA</sequence>
<dbReference type="EMBL" id="VTOX01000003">
    <property type="protein sequence ID" value="NKE66500.1"/>
    <property type="molecule type" value="Genomic_DNA"/>
</dbReference>
<keyword evidence="2" id="KW-1185">Reference proteome</keyword>
<dbReference type="AlphaFoldDB" id="A0A7X6DG18"/>
<name>A0A7X6DG18_9BURK</name>
<reference evidence="1 2" key="1">
    <citation type="journal article" date="2020" name="Nature">
        <title>Bacterial chemolithoautotrophy via manganese oxidation.</title>
        <authorList>
            <person name="Yu H."/>
            <person name="Leadbetter J.R."/>
        </authorList>
    </citation>
    <scope>NUCLEOTIDE SEQUENCE [LARGE SCALE GENOMIC DNA]</scope>
    <source>
        <strain evidence="1 2">RBP-1</strain>
    </source>
</reference>
<dbReference type="RefSeq" id="WP_168107602.1">
    <property type="nucleotide sequence ID" value="NZ_VTOX01000003.1"/>
</dbReference>
<protein>
    <submittedName>
        <fullName evidence="1">Uncharacterized protein</fullName>
    </submittedName>
</protein>
<proteinExistence type="predicted"/>